<evidence type="ECO:0000313" key="8">
    <source>
        <dbReference type="EMBL" id="SEP30226.1"/>
    </source>
</evidence>
<feature type="compositionally biased region" description="Polar residues" evidence="6">
    <location>
        <begin position="396"/>
        <end position="408"/>
    </location>
</feature>
<proteinExistence type="inferred from homology"/>
<evidence type="ECO:0000256" key="2">
    <source>
        <dbReference type="ARBA" id="ARBA00010265"/>
    </source>
</evidence>
<accession>A0ABY1AY41</accession>
<dbReference type="InterPro" id="IPR042217">
    <property type="entry name" value="T4SS_VirB10/TrbI"/>
</dbReference>
<comment type="subcellular location">
    <subcellularLocation>
        <location evidence="1">Membrane</location>
        <topology evidence="1">Single-pass membrane protein</topology>
    </subcellularLocation>
</comment>
<feature type="compositionally biased region" description="Basic and acidic residues" evidence="6">
    <location>
        <begin position="185"/>
        <end position="218"/>
    </location>
</feature>
<evidence type="ECO:0000256" key="5">
    <source>
        <dbReference type="ARBA" id="ARBA00023136"/>
    </source>
</evidence>
<name>A0ABY1AY41_9HYPH</name>
<dbReference type="Pfam" id="PF03743">
    <property type="entry name" value="TrbI"/>
    <property type="match status" value="1"/>
</dbReference>
<dbReference type="Gene3D" id="2.40.128.260">
    <property type="entry name" value="Type IV secretion system, VirB10/TraB/TrbI"/>
    <property type="match status" value="1"/>
</dbReference>
<keyword evidence="5 7" id="KW-0472">Membrane</keyword>
<evidence type="ECO:0000256" key="4">
    <source>
        <dbReference type="ARBA" id="ARBA00022989"/>
    </source>
</evidence>
<dbReference type="InterPro" id="IPR005498">
    <property type="entry name" value="T4SS_VirB10/TraB/TrbI"/>
</dbReference>
<feature type="region of interest" description="Disordered" evidence="6">
    <location>
        <begin position="1"/>
        <end position="45"/>
    </location>
</feature>
<keyword evidence="4 7" id="KW-1133">Transmembrane helix</keyword>
<evidence type="ECO:0000256" key="3">
    <source>
        <dbReference type="ARBA" id="ARBA00022692"/>
    </source>
</evidence>
<feature type="compositionally biased region" description="Basic and acidic residues" evidence="6">
    <location>
        <begin position="1"/>
        <end position="29"/>
    </location>
</feature>
<gene>
    <name evidence="8" type="ORF">SAMN05216228_10756</name>
</gene>
<comment type="caution">
    <text evidence="8">The sequence shown here is derived from an EMBL/GenBank/DDBJ whole genome shotgun (WGS) entry which is preliminary data.</text>
</comment>
<dbReference type="RefSeq" id="WP_244551839.1">
    <property type="nucleotide sequence ID" value="NZ_FOCV01000075.1"/>
</dbReference>
<evidence type="ECO:0000256" key="1">
    <source>
        <dbReference type="ARBA" id="ARBA00004167"/>
    </source>
</evidence>
<comment type="similarity">
    <text evidence="2">Belongs to the TrbI/VirB10 family.</text>
</comment>
<feature type="region of interest" description="Disordered" evidence="6">
    <location>
        <begin position="396"/>
        <end position="416"/>
    </location>
</feature>
<reference evidence="8 9" key="1">
    <citation type="submission" date="2016-10" db="EMBL/GenBank/DDBJ databases">
        <authorList>
            <person name="Varghese N."/>
            <person name="Submissions S."/>
        </authorList>
    </citation>
    <scope>NUCLEOTIDE SEQUENCE [LARGE SCALE GENOMIC DNA]</scope>
    <source>
        <strain evidence="8 9">CGMCC 1.7071</strain>
    </source>
</reference>
<dbReference type="Proteomes" id="UP000198939">
    <property type="component" value="Unassembled WGS sequence"/>
</dbReference>
<dbReference type="EMBL" id="FOCV01000075">
    <property type="protein sequence ID" value="SEP30226.1"/>
    <property type="molecule type" value="Genomic_DNA"/>
</dbReference>
<evidence type="ECO:0000313" key="9">
    <source>
        <dbReference type="Proteomes" id="UP000198939"/>
    </source>
</evidence>
<feature type="region of interest" description="Disordered" evidence="6">
    <location>
        <begin position="185"/>
        <end position="245"/>
    </location>
</feature>
<protein>
    <submittedName>
        <fullName evidence="8">Type IV secretion system protein VirB10</fullName>
    </submittedName>
</protein>
<organism evidence="8 9">
    <name type="scientific">Rhizobium tibeticum</name>
    <dbReference type="NCBI Taxonomy" id="501024"/>
    <lineage>
        <taxon>Bacteria</taxon>
        <taxon>Pseudomonadati</taxon>
        <taxon>Pseudomonadota</taxon>
        <taxon>Alphaproteobacteria</taxon>
        <taxon>Hyphomicrobiales</taxon>
        <taxon>Rhizobiaceae</taxon>
        <taxon>Rhizobium/Agrobacterium group</taxon>
        <taxon>Rhizobium</taxon>
    </lineage>
</organism>
<keyword evidence="9" id="KW-1185">Reference proteome</keyword>
<feature type="transmembrane region" description="Helical" evidence="7">
    <location>
        <begin position="51"/>
        <end position="70"/>
    </location>
</feature>
<keyword evidence="3 7" id="KW-0812">Transmembrane</keyword>
<dbReference type="CDD" id="cd16429">
    <property type="entry name" value="VirB10"/>
    <property type="match status" value="1"/>
</dbReference>
<sequence length="459" mass="49460">MSENDHIIGPIRDDGTESTDSEHSARERSGLVNARRVRQTRGTSGATNARLIISAGLMGGAVVLFFAVAGPTAALKVLGIGHDNHQAVAKVDMEVEKDSHRPVHLDFAVPASTEPEKKELDPNVAWKAKIKALQDQIAELERKKQGSVSSGEIEALITRYNENMKRQFEDERKAMTEENARLRAAAERAEEERQRAEEAGKLHSGELKARQKLDKMQRESSSVVVDAADGPAGVTTESDKSATDQNQNARFLKTAASSTFQTSVSRRLPDPSRTVVQGTIISAVLETAIDTELPGNIRAQVMEPVYSFDGARVLMPSGTILIGEFNNDVNLAQRRVLIAWNRAITPSGQSIALGSTGADTLGRSGTEGNVNNRYSTKFGVAILISAITTVPSILSNRNSQSESGTTSKVGGGLVAGQMSDTASDQASGVLDKYFSLPPAIKIPQGEEIRVFVNRDLVFR</sequence>
<evidence type="ECO:0000256" key="7">
    <source>
        <dbReference type="SAM" id="Phobius"/>
    </source>
</evidence>
<evidence type="ECO:0000256" key="6">
    <source>
        <dbReference type="SAM" id="MobiDB-lite"/>
    </source>
</evidence>